<evidence type="ECO:0000313" key="5">
    <source>
        <dbReference type="Proteomes" id="UP000078428"/>
    </source>
</evidence>
<protein>
    <recommendedName>
        <fullName evidence="2">histidine kinase</fullName>
        <ecNumber evidence="2">2.7.13.3</ecNumber>
    </recommendedName>
</protein>
<dbReference type="GO" id="GO:0000155">
    <property type="term" value="F:phosphorelay sensor kinase activity"/>
    <property type="evidence" value="ECO:0007669"/>
    <property type="project" value="InterPro"/>
</dbReference>
<proteinExistence type="predicted"/>
<reference evidence="4 5" key="1">
    <citation type="submission" date="2016-04" db="EMBL/GenBank/DDBJ databases">
        <title>Draft genome sequence of freshwater magnetotactic bacteria Magnetospirillum marisnigri SP-1 and Magnetospirillum moscoviense BB-1.</title>
        <authorList>
            <person name="Koziaeva V."/>
            <person name="Dziuba M.V."/>
            <person name="Ivanov T.M."/>
            <person name="Kuznetsov B."/>
            <person name="Grouzdev D.S."/>
        </authorList>
    </citation>
    <scope>NUCLEOTIDE SEQUENCE [LARGE SCALE GENOMIC DNA]</scope>
    <source>
        <strain evidence="4 5">SP-1</strain>
    </source>
</reference>
<dbReference type="OrthoDB" id="9804290at2"/>
<dbReference type="RefSeq" id="WP_068494169.1">
    <property type="nucleotide sequence ID" value="NZ_LWQT01000077.1"/>
</dbReference>
<feature type="transmembrane region" description="Helical" evidence="3">
    <location>
        <begin position="35"/>
        <end position="55"/>
    </location>
</feature>
<dbReference type="SUPFAM" id="SSF53098">
    <property type="entry name" value="Ribonuclease H-like"/>
    <property type="match status" value="1"/>
</dbReference>
<dbReference type="EMBL" id="LWQT01000077">
    <property type="protein sequence ID" value="OAN48029.1"/>
    <property type="molecule type" value="Genomic_DNA"/>
</dbReference>
<organism evidence="4 5">
    <name type="scientific">Paramagnetospirillum marisnigri</name>
    <dbReference type="NCBI Taxonomy" id="1285242"/>
    <lineage>
        <taxon>Bacteria</taxon>
        <taxon>Pseudomonadati</taxon>
        <taxon>Pseudomonadota</taxon>
        <taxon>Alphaproteobacteria</taxon>
        <taxon>Rhodospirillales</taxon>
        <taxon>Magnetospirillaceae</taxon>
        <taxon>Paramagnetospirillum</taxon>
    </lineage>
</organism>
<dbReference type="GO" id="GO:0003676">
    <property type="term" value="F:nucleic acid binding"/>
    <property type="evidence" value="ECO:0007669"/>
    <property type="project" value="InterPro"/>
</dbReference>
<sequence>MRDRSWIALTFAGLGLASLLAPAAAAWWLGQPLGAAQAMAGVLCATFLAVAWNWVDRLLLRPGDRLAREVEAWLAEGGDDRPLSGIGVHGLDSLPESVARLCDALRQQRQGLRQAARLAGDRAEEQRAWLDVALRDLSEAVVVCDSDHRVLFHNTEAERLLSGIASGFGLGAMLPRAALDHALDGLKARVSAFGKGLEGQIGTTEFACRSRDGNRVLSGRMSLVLGPSQNHRGQQPGGYVAVLRQHGNPDTSASALRQTLARELRGPLGSLHAAAQMLQDFPAMSASERAGFVQIVTEEGDRMARRLERLAATEADDTQVIPWPMADIHFSEVFACVAATLEQRLDIHLTMVGVPLWLHGDSHSLMEAFLALFAALHAHTGATTFDMECMLGDSRVYVDVNWTGAPVPDGRLTHWLGAEINTTLGPQTVGEVLDRHDSQPWSLAKRGGFSALRVPLPLARRPQFSPEEWTGLGQPPSLSEAENRAEQMIRTHAGEFGGRALERMPFVAVAVQAPPGAVRAGDMRRISAIGAVRIEDGRLLTARSFDRRVSLGGSGEGTDRDDGGKPPLAVVLPQFWGFVGQGVIVAHGIGQCLGLLEECEAAGGHPPVIDTMLLSRLLDPEAHDHGLEACARRLGLRMGEHRTEIGRALLTGEVLLGQIDRLHSLRIVNFDQLVAALRGNLARADSLMDA</sequence>
<dbReference type="EC" id="2.7.13.3" evidence="2"/>
<accession>A0A178MH74</accession>
<keyword evidence="3" id="KW-0812">Transmembrane</keyword>
<evidence type="ECO:0000256" key="3">
    <source>
        <dbReference type="SAM" id="Phobius"/>
    </source>
</evidence>
<comment type="caution">
    <text evidence="4">The sequence shown here is derived from an EMBL/GenBank/DDBJ whole genome shotgun (WGS) entry which is preliminary data.</text>
</comment>
<keyword evidence="5" id="KW-1185">Reference proteome</keyword>
<evidence type="ECO:0000313" key="4">
    <source>
        <dbReference type="EMBL" id="OAN48029.1"/>
    </source>
</evidence>
<dbReference type="CDD" id="cd06127">
    <property type="entry name" value="DEDDh"/>
    <property type="match status" value="1"/>
</dbReference>
<evidence type="ECO:0000256" key="1">
    <source>
        <dbReference type="ARBA" id="ARBA00000085"/>
    </source>
</evidence>
<keyword evidence="3" id="KW-1133">Transmembrane helix</keyword>
<dbReference type="InterPro" id="IPR036397">
    <property type="entry name" value="RNaseH_sf"/>
</dbReference>
<dbReference type="STRING" id="1285242.A6A04_04525"/>
<gene>
    <name evidence="4" type="ORF">A6A04_04525</name>
</gene>
<comment type="catalytic activity">
    <reaction evidence="1">
        <text>ATP + protein L-histidine = ADP + protein N-phospho-L-histidine.</text>
        <dbReference type="EC" id="2.7.13.3"/>
    </reaction>
</comment>
<evidence type="ECO:0000256" key="2">
    <source>
        <dbReference type="ARBA" id="ARBA00012438"/>
    </source>
</evidence>
<dbReference type="InterPro" id="IPR003661">
    <property type="entry name" value="HisK_dim/P_dom"/>
</dbReference>
<dbReference type="AlphaFoldDB" id="A0A178MH74"/>
<dbReference type="Proteomes" id="UP000078428">
    <property type="component" value="Unassembled WGS sequence"/>
</dbReference>
<keyword evidence="3" id="KW-0472">Membrane</keyword>
<dbReference type="CDD" id="cd00082">
    <property type="entry name" value="HisKA"/>
    <property type="match status" value="1"/>
</dbReference>
<dbReference type="Gene3D" id="3.30.420.10">
    <property type="entry name" value="Ribonuclease H-like superfamily/Ribonuclease H"/>
    <property type="match status" value="1"/>
</dbReference>
<dbReference type="InterPro" id="IPR012337">
    <property type="entry name" value="RNaseH-like_sf"/>
</dbReference>
<name>A0A178MH74_9PROT</name>